<dbReference type="EMBL" id="KX087365">
    <property type="protein sequence ID" value="ARH54803.1"/>
    <property type="molecule type" value="Genomic_DNA"/>
</dbReference>
<comment type="catalytic activity">
    <reaction evidence="15">
        <text>a ubiquinone + NADH + 5 H(+)(in) = a ubiquinol + NAD(+) + 4 H(+)(out)</text>
        <dbReference type="Rhea" id="RHEA:29091"/>
        <dbReference type="Rhea" id="RHEA-COMP:9565"/>
        <dbReference type="Rhea" id="RHEA-COMP:9566"/>
        <dbReference type="ChEBI" id="CHEBI:15378"/>
        <dbReference type="ChEBI" id="CHEBI:16389"/>
        <dbReference type="ChEBI" id="CHEBI:17976"/>
        <dbReference type="ChEBI" id="CHEBI:57540"/>
        <dbReference type="ChEBI" id="CHEBI:57945"/>
        <dbReference type="EC" id="7.1.1.2"/>
    </reaction>
</comment>
<keyword evidence="9" id="KW-0249">Electron transport</keyword>
<evidence type="ECO:0000256" key="2">
    <source>
        <dbReference type="ARBA" id="ARBA00005698"/>
    </source>
</evidence>
<keyword evidence="10 16" id="KW-1133">Transmembrane helix</keyword>
<dbReference type="InterPro" id="IPR050269">
    <property type="entry name" value="ComplexI_Subunit6"/>
</dbReference>
<dbReference type="PANTHER" id="PTHR11435:SF1">
    <property type="entry name" value="NADH-UBIQUINONE OXIDOREDUCTASE CHAIN 6"/>
    <property type="match status" value="1"/>
</dbReference>
<evidence type="ECO:0000256" key="9">
    <source>
        <dbReference type="ARBA" id="ARBA00022982"/>
    </source>
</evidence>
<evidence type="ECO:0000256" key="3">
    <source>
        <dbReference type="ARBA" id="ARBA00012944"/>
    </source>
</evidence>
<evidence type="ECO:0000256" key="7">
    <source>
        <dbReference type="ARBA" id="ARBA00022692"/>
    </source>
</evidence>
<keyword evidence="11" id="KW-0520">NAD</keyword>
<evidence type="ECO:0000256" key="15">
    <source>
        <dbReference type="ARBA" id="ARBA00049551"/>
    </source>
</evidence>
<evidence type="ECO:0000256" key="5">
    <source>
        <dbReference type="ARBA" id="ARBA00022448"/>
    </source>
</evidence>
<dbReference type="GO" id="GO:0031966">
    <property type="term" value="C:mitochondrial membrane"/>
    <property type="evidence" value="ECO:0007669"/>
    <property type="project" value="UniProtKB-SubCell"/>
</dbReference>
<evidence type="ECO:0000313" key="17">
    <source>
        <dbReference type="EMBL" id="ARH54803.1"/>
    </source>
</evidence>
<dbReference type="AlphaFoldDB" id="A0A343C460"/>
<geneLocation type="mitochondrion" evidence="17"/>
<organism evidence="17">
    <name type="scientific">Trigonopterus sp. AH-2016</name>
    <dbReference type="NCBI Taxonomy" id="1903843"/>
    <lineage>
        <taxon>Eukaryota</taxon>
        <taxon>Metazoa</taxon>
        <taxon>Ecdysozoa</taxon>
        <taxon>Arthropoda</taxon>
        <taxon>Hexapoda</taxon>
        <taxon>Insecta</taxon>
        <taxon>Pterygota</taxon>
        <taxon>Neoptera</taxon>
        <taxon>Endopterygota</taxon>
        <taxon>Coleoptera</taxon>
        <taxon>Polyphaga</taxon>
        <taxon>Cucujiformia</taxon>
        <taxon>Curculionidae</taxon>
        <taxon>Cryptorhynchinae</taxon>
        <taxon>Trigonopterus</taxon>
    </lineage>
</organism>
<comment type="similarity">
    <text evidence="2">Belongs to the complex I subunit 6 family.</text>
</comment>
<evidence type="ECO:0000256" key="12">
    <source>
        <dbReference type="ARBA" id="ARBA00023128"/>
    </source>
</evidence>
<evidence type="ECO:0000256" key="11">
    <source>
        <dbReference type="ARBA" id="ARBA00023027"/>
    </source>
</evidence>
<name>A0A343C460_9CUCU</name>
<keyword evidence="6" id="KW-0679">Respiratory chain</keyword>
<feature type="transmembrane region" description="Helical" evidence="16">
    <location>
        <begin position="21"/>
        <end position="43"/>
    </location>
</feature>
<keyword evidence="12 17" id="KW-0496">Mitochondrion</keyword>
<gene>
    <name evidence="17" type="primary">nad6</name>
</gene>
<comment type="subcellular location">
    <subcellularLocation>
        <location evidence="1">Mitochondrion membrane</location>
        <topology evidence="1">Multi-pass membrane protein</topology>
    </subcellularLocation>
</comment>
<evidence type="ECO:0000256" key="14">
    <source>
        <dbReference type="ARBA" id="ARBA00031019"/>
    </source>
</evidence>
<evidence type="ECO:0000256" key="6">
    <source>
        <dbReference type="ARBA" id="ARBA00022660"/>
    </source>
</evidence>
<protein>
    <recommendedName>
        <fullName evidence="4">NADH-ubiquinone oxidoreductase chain 6</fullName>
        <ecNumber evidence="3">7.1.1.2</ecNumber>
    </recommendedName>
    <alternativeName>
        <fullName evidence="14">NADH dehydrogenase subunit 6</fullName>
    </alternativeName>
</protein>
<evidence type="ECO:0000256" key="10">
    <source>
        <dbReference type="ARBA" id="ARBA00022989"/>
    </source>
</evidence>
<evidence type="ECO:0000256" key="4">
    <source>
        <dbReference type="ARBA" id="ARBA00021095"/>
    </source>
</evidence>
<sequence length="164" mass="18676">MYIFTLNFLFALAFMTMNHPLSLGGILLVETILLALASGFLFFNFWFGYILFLIMVSGMLIMFIYMTSVASNEKFKMPQFHKYWILSSITGTLFALKADKFLLDLLNLSISTYPQTTHISYSSLTKYFNYPGMLALITLMIYLLITLIAIVKIIGKSSGSLRHT</sequence>
<evidence type="ECO:0000256" key="8">
    <source>
        <dbReference type="ARBA" id="ARBA00022967"/>
    </source>
</evidence>
<keyword evidence="13 16" id="KW-0472">Membrane</keyword>
<keyword evidence="7 16" id="KW-0812">Transmembrane</keyword>
<feature type="transmembrane region" description="Helical" evidence="16">
    <location>
        <begin position="49"/>
        <end position="71"/>
    </location>
</feature>
<reference evidence="17" key="1">
    <citation type="submission" date="2016-04" db="EMBL/GenBank/DDBJ databases">
        <title>Mitochondria of beetle species.</title>
        <authorList>
            <person name="Hunter A."/>
            <person name="Moriniere J."/>
            <person name="Tang P."/>
            <person name="Linard B."/>
            <person name="Crampton-Platt A."/>
            <person name="Vogler A.P."/>
        </authorList>
    </citation>
    <scope>NUCLEOTIDE SEQUENCE</scope>
</reference>
<evidence type="ECO:0000256" key="16">
    <source>
        <dbReference type="SAM" id="Phobius"/>
    </source>
</evidence>
<dbReference type="PANTHER" id="PTHR11435">
    <property type="entry name" value="NADH UBIQUINONE OXIDOREDUCTASE SUBUNIT ND6"/>
    <property type="match status" value="1"/>
</dbReference>
<keyword evidence="8" id="KW-1278">Translocase</keyword>
<dbReference type="EC" id="7.1.1.2" evidence="3"/>
<dbReference type="GO" id="GO:0008137">
    <property type="term" value="F:NADH dehydrogenase (ubiquinone) activity"/>
    <property type="evidence" value="ECO:0007669"/>
    <property type="project" value="UniProtKB-EC"/>
</dbReference>
<keyword evidence="5" id="KW-0813">Transport</keyword>
<evidence type="ECO:0000256" key="13">
    <source>
        <dbReference type="ARBA" id="ARBA00023136"/>
    </source>
</evidence>
<accession>A0A343C460</accession>
<feature type="transmembrane region" description="Helical" evidence="16">
    <location>
        <begin position="133"/>
        <end position="154"/>
    </location>
</feature>
<proteinExistence type="inferred from homology"/>
<evidence type="ECO:0000256" key="1">
    <source>
        <dbReference type="ARBA" id="ARBA00004225"/>
    </source>
</evidence>